<proteinExistence type="inferred from homology"/>
<dbReference type="GO" id="GO:0030313">
    <property type="term" value="C:cell envelope"/>
    <property type="evidence" value="ECO:0007669"/>
    <property type="project" value="UniProtKB-SubCell"/>
</dbReference>
<dbReference type="PANTHER" id="PTHR46847:SF1">
    <property type="entry name" value="D-ALLOSE-BINDING PERIPLASMIC PROTEIN-RELATED"/>
    <property type="match status" value="1"/>
</dbReference>
<evidence type="ECO:0000313" key="8">
    <source>
        <dbReference type="Proteomes" id="UP000317638"/>
    </source>
</evidence>
<organism evidence="7 8">
    <name type="scientific">Tessaracoccus rhinocerotis</name>
    <dbReference type="NCBI Taxonomy" id="1689449"/>
    <lineage>
        <taxon>Bacteria</taxon>
        <taxon>Bacillati</taxon>
        <taxon>Actinomycetota</taxon>
        <taxon>Actinomycetes</taxon>
        <taxon>Propionibacteriales</taxon>
        <taxon>Propionibacteriaceae</taxon>
        <taxon>Tessaracoccus</taxon>
    </lineage>
</organism>
<feature type="signal peptide" evidence="5">
    <location>
        <begin position="1"/>
        <end position="34"/>
    </location>
</feature>
<protein>
    <submittedName>
        <fullName evidence="7">Sugar ABC transporter substrate-binding protein</fullName>
    </submittedName>
</protein>
<dbReference type="OrthoDB" id="4827464at2"/>
<accession>A0A553K0V3</accession>
<dbReference type="Proteomes" id="UP000317638">
    <property type="component" value="Unassembled WGS sequence"/>
</dbReference>
<dbReference type="PANTHER" id="PTHR46847">
    <property type="entry name" value="D-ALLOSE-BINDING PERIPLASMIC PROTEIN-RELATED"/>
    <property type="match status" value="1"/>
</dbReference>
<dbReference type="InterPro" id="IPR028082">
    <property type="entry name" value="Peripla_BP_I"/>
</dbReference>
<dbReference type="CDD" id="cd01536">
    <property type="entry name" value="PBP1_ABC_sugar_binding-like"/>
    <property type="match status" value="1"/>
</dbReference>
<dbReference type="InterPro" id="IPR025997">
    <property type="entry name" value="SBP_2_dom"/>
</dbReference>
<evidence type="ECO:0000256" key="5">
    <source>
        <dbReference type="SAM" id="SignalP"/>
    </source>
</evidence>
<evidence type="ECO:0000256" key="3">
    <source>
        <dbReference type="ARBA" id="ARBA00022729"/>
    </source>
</evidence>
<gene>
    <name evidence="7" type="ORF">FOJ82_09935</name>
</gene>
<dbReference type="Pfam" id="PF13407">
    <property type="entry name" value="Peripla_BP_4"/>
    <property type="match status" value="1"/>
</dbReference>
<evidence type="ECO:0000256" key="2">
    <source>
        <dbReference type="ARBA" id="ARBA00007639"/>
    </source>
</evidence>
<dbReference type="SUPFAM" id="SSF53822">
    <property type="entry name" value="Periplasmic binding protein-like I"/>
    <property type="match status" value="1"/>
</dbReference>
<name>A0A553K0V3_9ACTN</name>
<feature type="region of interest" description="Disordered" evidence="4">
    <location>
        <begin position="39"/>
        <end position="62"/>
    </location>
</feature>
<evidence type="ECO:0000313" key="7">
    <source>
        <dbReference type="EMBL" id="TRY18336.1"/>
    </source>
</evidence>
<feature type="domain" description="Periplasmic binding protein" evidence="6">
    <location>
        <begin position="77"/>
        <end position="337"/>
    </location>
</feature>
<dbReference type="Gene3D" id="3.40.50.2300">
    <property type="match status" value="2"/>
</dbReference>
<feature type="chain" id="PRO_5021976260" evidence="5">
    <location>
        <begin position="35"/>
        <end position="371"/>
    </location>
</feature>
<evidence type="ECO:0000259" key="6">
    <source>
        <dbReference type="Pfam" id="PF13407"/>
    </source>
</evidence>
<evidence type="ECO:0000256" key="4">
    <source>
        <dbReference type="SAM" id="MobiDB-lite"/>
    </source>
</evidence>
<keyword evidence="8" id="KW-1185">Reference proteome</keyword>
<reference evidence="7 8" key="1">
    <citation type="submission" date="2019-07" db="EMBL/GenBank/DDBJ databases">
        <authorList>
            <person name="Zhou L.-Y."/>
        </authorList>
    </citation>
    <scope>NUCLEOTIDE SEQUENCE [LARGE SCALE GENOMIC DNA]</scope>
    <source>
        <strain evidence="7 8">YIM 101269</strain>
    </source>
</reference>
<dbReference type="EMBL" id="VKKG01000003">
    <property type="protein sequence ID" value="TRY18336.1"/>
    <property type="molecule type" value="Genomic_DNA"/>
</dbReference>
<evidence type="ECO:0000256" key="1">
    <source>
        <dbReference type="ARBA" id="ARBA00004196"/>
    </source>
</evidence>
<dbReference type="GO" id="GO:0030246">
    <property type="term" value="F:carbohydrate binding"/>
    <property type="evidence" value="ECO:0007669"/>
    <property type="project" value="UniProtKB-ARBA"/>
</dbReference>
<dbReference type="PROSITE" id="PS51257">
    <property type="entry name" value="PROKAR_LIPOPROTEIN"/>
    <property type="match status" value="1"/>
</dbReference>
<comment type="caution">
    <text evidence="7">The sequence shown here is derived from an EMBL/GenBank/DDBJ whole genome shotgun (WGS) entry which is preliminary data.</text>
</comment>
<comment type="subcellular location">
    <subcellularLocation>
        <location evidence="1">Cell envelope</location>
    </subcellularLocation>
</comment>
<keyword evidence="3 5" id="KW-0732">Signal</keyword>
<comment type="similarity">
    <text evidence="2">Belongs to the bacterial solute-binding protein 2 family.</text>
</comment>
<sequence length="371" mass="39738">MSNNRKWSKKMRIKTGAVAALLSAAMMLVGCSGATEDPLAAETTGGGEATQNEGGGDEGHVFGEDETLIGGSIFTLQYAWFLGAQEGMEQWGEEHPEANVKFQFEDSQQDIQTNIENLENLVSAGAKGIVVFPTDAKAIIPTMVDLHSRTGTQFVVGDYPQQPDDPADAVWNTFVGHDMTALGEAAGQVAVDYLDTLGKDDPTLLFITVPTSGQVSADRFNGFSDVVTAAYPNATILEEGDSGAADRNSAQSLMENVLQREATIDVVAGHNDAEVIGAYNAAVGAGRDGEMKFIGIAGDKEVLQYIQDGNESWIGEVLQDPVVLGYTAMDALWKSMAEGEELPETYDLPAPEAITPDNIGEYDWQNWTWLG</sequence>
<dbReference type="AlphaFoldDB" id="A0A553K0V3"/>